<feature type="region of interest" description="Disordered" evidence="1">
    <location>
        <begin position="324"/>
        <end position="344"/>
    </location>
</feature>
<dbReference type="Proteomes" id="UP000703661">
    <property type="component" value="Unassembled WGS sequence"/>
</dbReference>
<feature type="compositionally biased region" description="Polar residues" evidence="1">
    <location>
        <begin position="26"/>
        <end position="42"/>
    </location>
</feature>
<evidence type="ECO:0000256" key="1">
    <source>
        <dbReference type="SAM" id="MobiDB-lite"/>
    </source>
</evidence>
<feature type="compositionally biased region" description="Basic and acidic residues" evidence="1">
    <location>
        <begin position="182"/>
        <end position="194"/>
    </location>
</feature>
<gene>
    <name evidence="2" type="ORF">BGZ80_004013</name>
</gene>
<dbReference type="EMBL" id="JAAAID010000021">
    <property type="protein sequence ID" value="KAG0024347.1"/>
    <property type="molecule type" value="Genomic_DNA"/>
</dbReference>
<name>A0A9P6T5F1_9FUNG</name>
<organism evidence="2 3">
    <name type="scientific">Entomortierella chlamydospora</name>
    <dbReference type="NCBI Taxonomy" id="101097"/>
    <lineage>
        <taxon>Eukaryota</taxon>
        <taxon>Fungi</taxon>
        <taxon>Fungi incertae sedis</taxon>
        <taxon>Mucoromycota</taxon>
        <taxon>Mortierellomycotina</taxon>
        <taxon>Mortierellomycetes</taxon>
        <taxon>Mortierellales</taxon>
        <taxon>Mortierellaceae</taxon>
        <taxon>Entomortierella</taxon>
    </lineage>
</organism>
<feature type="region of interest" description="Disordered" evidence="1">
    <location>
        <begin position="165"/>
        <end position="195"/>
    </location>
</feature>
<accession>A0A9P6T5F1</accession>
<proteinExistence type="predicted"/>
<feature type="region of interest" description="Disordered" evidence="1">
    <location>
        <begin position="287"/>
        <end position="309"/>
    </location>
</feature>
<feature type="compositionally biased region" description="Basic and acidic residues" evidence="1">
    <location>
        <begin position="102"/>
        <end position="113"/>
    </location>
</feature>
<comment type="caution">
    <text evidence="2">The sequence shown here is derived from an EMBL/GenBank/DDBJ whole genome shotgun (WGS) entry which is preliminary data.</text>
</comment>
<keyword evidence="3" id="KW-1185">Reference proteome</keyword>
<sequence length="380" mass="42510">MTQILESTRNYLKSSTKLGRRVSGSPDVTSGSETSLHDNNFPISKDGSPRQKKHLSSGTNTPEGRKSPTPNEHPIAYDDATLSYHQRALKNSKSFRSTKSRGASEHMEDEVPRGRSPTLSMSNTFSTAASSYDMRPSDYPNIRQYQAHIWRRNLLEESIMHSLRLGYGDRSRPPSRHQSRSSRIDSTRSRKTREMGVLAATASQENIIDRSLKNLENRPEQQQPQQFRREKNGPYQLDYNMSMTNITQSFASFTLELPHHQASHVMASSVIPDLFRVKAIIPGVYRPRSRRNSRSSVNSGITPSPRVLNGKKAKAVVPLPQLALPDVVDEDEDTESPLTPTSSVWSESVLESLEKVSGTKKDPIVESRLKALEMAPATAV</sequence>
<evidence type="ECO:0000313" key="2">
    <source>
        <dbReference type="EMBL" id="KAG0024347.1"/>
    </source>
</evidence>
<dbReference type="OrthoDB" id="2405996at2759"/>
<feature type="compositionally biased region" description="Polar residues" evidence="1">
    <location>
        <begin position="1"/>
        <end position="17"/>
    </location>
</feature>
<reference evidence="2" key="1">
    <citation type="journal article" date="2020" name="Fungal Divers.">
        <title>Resolving the Mortierellaceae phylogeny through synthesis of multi-gene phylogenetics and phylogenomics.</title>
        <authorList>
            <person name="Vandepol N."/>
            <person name="Liber J."/>
            <person name="Desiro A."/>
            <person name="Na H."/>
            <person name="Kennedy M."/>
            <person name="Barry K."/>
            <person name="Grigoriev I.V."/>
            <person name="Miller A.N."/>
            <person name="O'Donnell K."/>
            <person name="Stajich J.E."/>
            <person name="Bonito G."/>
        </authorList>
    </citation>
    <scope>NUCLEOTIDE SEQUENCE</scope>
    <source>
        <strain evidence="2">NRRL 2769</strain>
    </source>
</reference>
<protein>
    <submittedName>
        <fullName evidence="2">Uncharacterized protein</fullName>
    </submittedName>
</protein>
<dbReference type="AlphaFoldDB" id="A0A9P6T5F1"/>
<feature type="region of interest" description="Disordered" evidence="1">
    <location>
        <begin position="91"/>
        <end position="123"/>
    </location>
</feature>
<evidence type="ECO:0000313" key="3">
    <source>
        <dbReference type="Proteomes" id="UP000703661"/>
    </source>
</evidence>
<feature type="compositionally biased region" description="Polar residues" evidence="1">
    <location>
        <begin position="91"/>
        <end position="101"/>
    </location>
</feature>
<feature type="region of interest" description="Disordered" evidence="1">
    <location>
        <begin position="1"/>
        <end position="76"/>
    </location>
</feature>